<dbReference type="PANTHER" id="PTHR10314">
    <property type="entry name" value="CYSTATHIONINE BETA-SYNTHASE"/>
    <property type="match status" value="1"/>
</dbReference>
<evidence type="ECO:0000256" key="3">
    <source>
        <dbReference type="ARBA" id="ARBA00022898"/>
    </source>
</evidence>
<organism evidence="9 10">
    <name type="scientific">Kumtagia ephedrae</name>
    <dbReference type="NCBI Taxonomy" id="2116701"/>
    <lineage>
        <taxon>Bacteria</taxon>
        <taxon>Pseudomonadati</taxon>
        <taxon>Pseudomonadota</taxon>
        <taxon>Alphaproteobacteria</taxon>
        <taxon>Hyphomicrobiales</taxon>
        <taxon>Phyllobacteriaceae</taxon>
        <taxon>Kumtagia</taxon>
    </lineage>
</organism>
<dbReference type="Pfam" id="PF00571">
    <property type="entry name" value="CBS"/>
    <property type="match status" value="2"/>
</dbReference>
<evidence type="ECO:0000256" key="5">
    <source>
        <dbReference type="ARBA" id="ARBA00078257"/>
    </source>
</evidence>
<dbReference type="Pfam" id="PF00291">
    <property type="entry name" value="PALP"/>
    <property type="match status" value="1"/>
</dbReference>
<evidence type="ECO:0000259" key="8">
    <source>
        <dbReference type="PROSITE" id="PS51371"/>
    </source>
</evidence>
<evidence type="ECO:0000313" key="9">
    <source>
        <dbReference type="EMBL" id="PSJ61749.1"/>
    </source>
</evidence>
<comment type="similarity">
    <text evidence="2">Belongs to the cysteine synthase/cystathionine beta-synthase family.</text>
</comment>
<dbReference type="Proteomes" id="UP000241229">
    <property type="component" value="Unassembled WGS sequence"/>
</dbReference>
<accession>A0A2P7SGX8</accession>
<keyword evidence="3" id="KW-0663">Pyridoxal phosphate</keyword>
<dbReference type="PROSITE" id="PS00901">
    <property type="entry name" value="CYS_SYNTHASE"/>
    <property type="match status" value="1"/>
</dbReference>
<evidence type="ECO:0000256" key="2">
    <source>
        <dbReference type="ARBA" id="ARBA00007103"/>
    </source>
</evidence>
<dbReference type="InterPro" id="IPR001216">
    <property type="entry name" value="P-phosphate_BS"/>
</dbReference>
<protein>
    <recommendedName>
        <fullName evidence="4">Cysteine synthase B</fullName>
    </recommendedName>
    <alternativeName>
        <fullName evidence="5">O-acetylserine (thiol)-lyase B</fullName>
    </alternativeName>
    <alternativeName>
        <fullName evidence="6">O-acetylserine sulfhydrylase B</fullName>
    </alternativeName>
</protein>
<name>A0A2P7SGX8_9HYPH</name>
<dbReference type="InterPro" id="IPR036052">
    <property type="entry name" value="TrpB-like_PALP_sf"/>
</dbReference>
<dbReference type="GO" id="GO:0006535">
    <property type="term" value="P:cysteine biosynthetic process from serine"/>
    <property type="evidence" value="ECO:0007669"/>
    <property type="project" value="InterPro"/>
</dbReference>
<gene>
    <name evidence="9" type="ORF">C7I84_09090</name>
</gene>
<dbReference type="FunFam" id="3.40.50.1100:FF:000118">
    <property type="entry name" value="Related to CYS4-cystathionine beta-synthase"/>
    <property type="match status" value="1"/>
</dbReference>
<dbReference type="Gene3D" id="3.40.50.1100">
    <property type="match status" value="2"/>
</dbReference>
<dbReference type="FunFam" id="3.40.50.1100:FF:000003">
    <property type="entry name" value="Cystathionine beta-synthase"/>
    <property type="match status" value="1"/>
</dbReference>
<dbReference type="InterPro" id="IPR001926">
    <property type="entry name" value="TrpB-like_PALP"/>
</dbReference>
<comment type="caution">
    <text evidence="9">The sequence shown here is derived from an EMBL/GenBank/DDBJ whole genome shotgun (WGS) entry which is preliminary data.</text>
</comment>
<dbReference type="RefSeq" id="WP_106771857.1">
    <property type="nucleotide sequence ID" value="NZ_PXYK01000007.1"/>
</dbReference>
<dbReference type="GO" id="GO:0016765">
    <property type="term" value="F:transferase activity, transferring alkyl or aryl (other than methyl) groups"/>
    <property type="evidence" value="ECO:0007669"/>
    <property type="project" value="UniProtKB-ARBA"/>
</dbReference>
<proteinExistence type="inferred from homology"/>
<evidence type="ECO:0000256" key="7">
    <source>
        <dbReference type="PROSITE-ProRule" id="PRU00703"/>
    </source>
</evidence>
<dbReference type="AlphaFoldDB" id="A0A2P7SGX8"/>
<evidence type="ECO:0000256" key="4">
    <source>
        <dbReference type="ARBA" id="ARBA00072081"/>
    </source>
</evidence>
<evidence type="ECO:0000256" key="6">
    <source>
        <dbReference type="ARBA" id="ARBA00079153"/>
    </source>
</evidence>
<dbReference type="CDD" id="cd04608">
    <property type="entry name" value="CBS_pair_CBS"/>
    <property type="match status" value="1"/>
</dbReference>
<dbReference type="InterPro" id="IPR050214">
    <property type="entry name" value="Cys_Synth/Cystath_Beta-Synth"/>
</dbReference>
<feature type="domain" description="CBS" evidence="8">
    <location>
        <begin position="354"/>
        <end position="414"/>
    </location>
</feature>
<sequence length="474" mass="51251">MSVHAVSASDGNKGRLRPPYSSVLDLIGETPVVELTRFDTGKCRLFVKLESQNPGGSIKDRIALSMIADAERYGRLAPGGTIVEATAGNTGLGLAQVGIPKGYRIVLVVPDKMSREKIQHLRALGAEVRLTRSDVGKGHPEYYQDMAEKIAADTPGAFYVNQFANPANPLAHETTTGPEIWSQLGEKVDAVVVGVGSGGTLTGLGRFFAKVSPKTEMVLADPVGSVLAPYVKTGELGQAGSWTVEGIGEDFIPPNCDLSLVRKAYSITDKHSMLAVRDLLSREGILAGSSSGTLLAAALRYCREQTAPKRVVTFVCDSGNKYLSKVFDDFWLAEQGLAEREQHGDLRDIVARSHREGGTVFVGPQDTLLTAYGRMRRGDVSQLPVLDDGKLVGIVDESDILAVLEGPYEGRWDRFSAPVSSAMTADLHTLQASQTLDALLPVFERNEVAIVFDGDEFFGLITRVDLINHLRRNR</sequence>
<keyword evidence="7" id="KW-0129">CBS domain</keyword>
<dbReference type="SUPFAM" id="SSF54631">
    <property type="entry name" value="CBS-domain pair"/>
    <property type="match status" value="1"/>
</dbReference>
<dbReference type="EMBL" id="PXYK01000007">
    <property type="protein sequence ID" value="PSJ61749.1"/>
    <property type="molecule type" value="Genomic_DNA"/>
</dbReference>
<dbReference type="PROSITE" id="PS51371">
    <property type="entry name" value="CBS"/>
    <property type="match status" value="1"/>
</dbReference>
<evidence type="ECO:0000313" key="10">
    <source>
        <dbReference type="Proteomes" id="UP000241229"/>
    </source>
</evidence>
<comment type="cofactor">
    <cofactor evidence="1">
        <name>pyridoxal 5'-phosphate</name>
        <dbReference type="ChEBI" id="CHEBI:597326"/>
    </cofactor>
</comment>
<dbReference type="OrthoDB" id="9805733at2"/>
<keyword evidence="10" id="KW-1185">Reference proteome</keyword>
<reference evidence="9 10" key="1">
    <citation type="submission" date="2018-03" db="EMBL/GenBank/DDBJ databases">
        <title>The draft genome of Mesorhizobium sp. 6GN-30.</title>
        <authorList>
            <person name="Liu L."/>
            <person name="Li L."/>
            <person name="Wang T."/>
            <person name="Zhang X."/>
            <person name="Liang L."/>
        </authorList>
    </citation>
    <scope>NUCLEOTIDE SEQUENCE [LARGE SCALE GENOMIC DNA]</scope>
    <source>
        <strain evidence="9 10">6GN30</strain>
    </source>
</reference>
<dbReference type="SUPFAM" id="SSF53686">
    <property type="entry name" value="Tryptophan synthase beta subunit-like PLP-dependent enzymes"/>
    <property type="match status" value="1"/>
</dbReference>
<dbReference type="SMART" id="SM00116">
    <property type="entry name" value="CBS"/>
    <property type="match status" value="2"/>
</dbReference>
<dbReference type="CDD" id="cd01561">
    <property type="entry name" value="CBS_like"/>
    <property type="match status" value="1"/>
</dbReference>
<dbReference type="InterPro" id="IPR046353">
    <property type="entry name" value="CBS_C"/>
</dbReference>
<dbReference type="InterPro" id="IPR000644">
    <property type="entry name" value="CBS_dom"/>
</dbReference>
<evidence type="ECO:0000256" key="1">
    <source>
        <dbReference type="ARBA" id="ARBA00001933"/>
    </source>
</evidence>
<dbReference type="InterPro" id="IPR046342">
    <property type="entry name" value="CBS_dom_sf"/>
</dbReference>
<dbReference type="Gene3D" id="3.10.580.10">
    <property type="entry name" value="CBS-domain"/>
    <property type="match status" value="1"/>
</dbReference>